<reference evidence="2" key="1">
    <citation type="journal article" date="2014" name="Front. Microbiol.">
        <title>High frequency of phylogenetically diverse reductive dehalogenase-homologous genes in deep subseafloor sedimentary metagenomes.</title>
        <authorList>
            <person name="Kawai M."/>
            <person name="Futagami T."/>
            <person name="Toyoda A."/>
            <person name="Takaki Y."/>
            <person name="Nishi S."/>
            <person name="Hori S."/>
            <person name="Arai W."/>
            <person name="Tsubouchi T."/>
            <person name="Morono Y."/>
            <person name="Uchiyama I."/>
            <person name="Ito T."/>
            <person name="Fujiyama A."/>
            <person name="Inagaki F."/>
            <person name="Takami H."/>
        </authorList>
    </citation>
    <scope>NUCLEOTIDE SEQUENCE</scope>
    <source>
        <strain evidence="2">Expedition CK06-06</strain>
    </source>
</reference>
<dbReference type="Pfam" id="PF03412">
    <property type="entry name" value="Peptidase_C39"/>
    <property type="match status" value="1"/>
</dbReference>
<evidence type="ECO:0000313" key="2">
    <source>
        <dbReference type="EMBL" id="GAI21708.1"/>
    </source>
</evidence>
<evidence type="ECO:0000259" key="1">
    <source>
        <dbReference type="Pfam" id="PF03412"/>
    </source>
</evidence>
<comment type="caution">
    <text evidence="2">The sequence shown here is derived from an EMBL/GenBank/DDBJ whole genome shotgun (WGS) entry which is preliminary data.</text>
</comment>
<dbReference type="GO" id="GO:0005524">
    <property type="term" value="F:ATP binding"/>
    <property type="evidence" value="ECO:0007669"/>
    <property type="project" value="InterPro"/>
</dbReference>
<dbReference type="GO" id="GO:0006508">
    <property type="term" value="P:proteolysis"/>
    <property type="evidence" value="ECO:0007669"/>
    <property type="project" value="InterPro"/>
</dbReference>
<organism evidence="2">
    <name type="scientific">marine sediment metagenome</name>
    <dbReference type="NCBI Taxonomy" id="412755"/>
    <lineage>
        <taxon>unclassified sequences</taxon>
        <taxon>metagenomes</taxon>
        <taxon>ecological metagenomes</taxon>
    </lineage>
</organism>
<dbReference type="AlphaFoldDB" id="X1LRI5"/>
<feature type="domain" description="Peptidase C39" evidence="1">
    <location>
        <begin position="1"/>
        <end position="70"/>
    </location>
</feature>
<accession>X1LRI5</accession>
<dbReference type="InterPro" id="IPR005074">
    <property type="entry name" value="Peptidase_C39"/>
</dbReference>
<protein>
    <recommendedName>
        <fullName evidence="1">Peptidase C39 domain-containing protein</fullName>
    </recommendedName>
</protein>
<proteinExistence type="predicted"/>
<sequence>AIKTDLEALKGLNGCWAILHLPRGNHYVVLANIDDKYVRLIDLDKNKFYYRNRIEHFDGIWANAALIVDDGPIGIKGNFARIDDGRLREITGAENCQSCTNKIQNSGDSACQEVFGDCGGCYTTYYKRYGCESASSGSCYESSMLGSKSQPCIIDADLDCSGDGEWTGSSISACK</sequence>
<dbReference type="GO" id="GO:0008233">
    <property type="term" value="F:peptidase activity"/>
    <property type="evidence" value="ECO:0007669"/>
    <property type="project" value="InterPro"/>
</dbReference>
<feature type="non-terminal residue" evidence="2">
    <location>
        <position position="1"/>
    </location>
</feature>
<name>X1LRI5_9ZZZZ</name>
<gene>
    <name evidence="2" type="ORF">S06H3_27532</name>
</gene>
<dbReference type="EMBL" id="BARV01015981">
    <property type="protein sequence ID" value="GAI21708.1"/>
    <property type="molecule type" value="Genomic_DNA"/>
</dbReference>
<dbReference type="GO" id="GO:0016020">
    <property type="term" value="C:membrane"/>
    <property type="evidence" value="ECO:0007669"/>
    <property type="project" value="InterPro"/>
</dbReference>
<dbReference type="Gene3D" id="3.90.70.10">
    <property type="entry name" value="Cysteine proteinases"/>
    <property type="match status" value="1"/>
</dbReference>